<dbReference type="Proteomes" id="UP001054252">
    <property type="component" value="Unassembled WGS sequence"/>
</dbReference>
<dbReference type="PANTHER" id="PTHR47594:SF3">
    <property type="entry name" value="PROTEIN THYLAKOID ASSEMBLY 8, CHLOROPLASTIC"/>
    <property type="match status" value="1"/>
</dbReference>
<dbReference type="PANTHER" id="PTHR47594">
    <property type="entry name" value="PPR CONTAINING PLANT-LIKE PROTEIN"/>
    <property type="match status" value="1"/>
</dbReference>
<reference evidence="1 2" key="1">
    <citation type="journal article" date="2021" name="Commun. Biol.">
        <title>The genome of Shorea leprosula (Dipterocarpaceae) highlights the ecological relevance of drought in aseasonal tropical rainforests.</title>
        <authorList>
            <person name="Ng K.K.S."/>
            <person name="Kobayashi M.J."/>
            <person name="Fawcett J.A."/>
            <person name="Hatakeyama M."/>
            <person name="Paape T."/>
            <person name="Ng C.H."/>
            <person name="Ang C.C."/>
            <person name="Tnah L.H."/>
            <person name="Lee C.T."/>
            <person name="Nishiyama T."/>
            <person name="Sese J."/>
            <person name="O'Brien M.J."/>
            <person name="Copetti D."/>
            <person name="Mohd Noor M.I."/>
            <person name="Ong R.C."/>
            <person name="Putra M."/>
            <person name="Sireger I.Z."/>
            <person name="Indrioko S."/>
            <person name="Kosugi Y."/>
            <person name="Izuno A."/>
            <person name="Isagi Y."/>
            <person name="Lee S.L."/>
            <person name="Shimizu K.K."/>
        </authorList>
    </citation>
    <scope>NUCLEOTIDE SEQUENCE [LARGE SCALE GENOMIC DNA]</scope>
    <source>
        <strain evidence="1">214</strain>
    </source>
</reference>
<organism evidence="1 2">
    <name type="scientific">Rubroshorea leprosula</name>
    <dbReference type="NCBI Taxonomy" id="152421"/>
    <lineage>
        <taxon>Eukaryota</taxon>
        <taxon>Viridiplantae</taxon>
        <taxon>Streptophyta</taxon>
        <taxon>Embryophyta</taxon>
        <taxon>Tracheophyta</taxon>
        <taxon>Spermatophyta</taxon>
        <taxon>Magnoliopsida</taxon>
        <taxon>eudicotyledons</taxon>
        <taxon>Gunneridae</taxon>
        <taxon>Pentapetalae</taxon>
        <taxon>rosids</taxon>
        <taxon>malvids</taxon>
        <taxon>Malvales</taxon>
        <taxon>Dipterocarpaceae</taxon>
        <taxon>Rubroshorea</taxon>
    </lineage>
</organism>
<dbReference type="GO" id="GO:0000373">
    <property type="term" value="P:Group II intron splicing"/>
    <property type="evidence" value="ECO:0007669"/>
    <property type="project" value="InterPro"/>
</dbReference>
<dbReference type="InterPro" id="IPR011990">
    <property type="entry name" value="TPR-like_helical_dom_sf"/>
</dbReference>
<dbReference type="Gene3D" id="1.25.40.10">
    <property type="entry name" value="Tetratricopeptide repeat domain"/>
    <property type="match status" value="1"/>
</dbReference>
<evidence type="ECO:0000313" key="1">
    <source>
        <dbReference type="EMBL" id="GKV53091.1"/>
    </source>
</evidence>
<sequence length="229" mass="25438">MASSLRCNPASLTHFLSPKPQNARLSAHLSFISIRCGRRDNRGPLVKGRILSSEAIQAIQSLKRAYRKSSSSSPADATLPSLSRLIKSDLLATLRELLRQEQCVLALHVFSTICSEYPPPDLALYADMVVALARNRLMEEIDGLIDQMEEINCDDDKGLVRLMKGVIGAERKESTVRIFKLMKKSGVGFDKKVGEYVVKVLSLGLRNFGEESMAEEVEKEFCVPIRGNL</sequence>
<dbReference type="GO" id="GO:0009658">
    <property type="term" value="P:chloroplast organization"/>
    <property type="evidence" value="ECO:0007669"/>
    <property type="project" value="InterPro"/>
</dbReference>
<evidence type="ECO:0000313" key="2">
    <source>
        <dbReference type="Proteomes" id="UP001054252"/>
    </source>
</evidence>
<accession>A0AAV5MSY2</accession>
<evidence type="ECO:0008006" key="3">
    <source>
        <dbReference type="Google" id="ProtNLM"/>
    </source>
</evidence>
<dbReference type="EMBL" id="BPVZ01001067">
    <property type="protein sequence ID" value="GKV53091.1"/>
    <property type="molecule type" value="Genomic_DNA"/>
</dbReference>
<dbReference type="GO" id="GO:0003723">
    <property type="term" value="F:RNA binding"/>
    <property type="evidence" value="ECO:0007669"/>
    <property type="project" value="InterPro"/>
</dbReference>
<proteinExistence type="predicted"/>
<name>A0AAV5MSY2_9ROSI</name>
<dbReference type="AlphaFoldDB" id="A0AAV5MSY2"/>
<gene>
    <name evidence="1" type="ORF">SLEP1_g59638</name>
</gene>
<protein>
    <recommendedName>
        <fullName evidence="3">Pentatricopeptide repeat-containing protein</fullName>
    </recommendedName>
</protein>
<keyword evidence="2" id="KW-1185">Reference proteome</keyword>
<comment type="caution">
    <text evidence="1">The sequence shown here is derived from an EMBL/GenBank/DDBJ whole genome shotgun (WGS) entry which is preliminary data.</text>
</comment>
<dbReference type="InterPro" id="IPR044190">
    <property type="entry name" value="THA8-like"/>
</dbReference>